<feature type="domain" description="ACT" evidence="8">
    <location>
        <begin position="727"/>
        <end position="803"/>
    </location>
</feature>
<keyword evidence="1 7" id="KW-0808">Transferase</keyword>
<dbReference type="Pfam" id="PF01966">
    <property type="entry name" value="HD"/>
    <property type="match status" value="1"/>
</dbReference>
<dbReference type="NCBIfam" id="TIGR01693">
    <property type="entry name" value="UTase_glnD"/>
    <property type="match status" value="1"/>
</dbReference>
<dbReference type="SUPFAM" id="SSF55021">
    <property type="entry name" value="ACT-like"/>
    <property type="match status" value="2"/>
</dbReference>
<gene>
    <name evidence="7" type="primary">glnD</name>
    <name evidence="10" type="ORF">GQE98_02875</name>
</gene>
<keyword evidence="3" id="KW-0677">Repeat</keyword>
<dbReference type="Gene3D" id="1.10.3210.10">
    <property type="entry name" value="Hypothetical protein af1432"/>
    <property type="match status" value="1"/>
</dbReference>
<dbReference type="InterPro" id="IPR010043">
    <property type="entry name" value="UTase/UR"/>
</dbReference>
<dbReference type="Gene3D" id="3.30.460.10">
    <property type="entry name" value="Beta Polymerase, domain 2"/>
    <property type="match status" value="1"/>
</dbReference>
<dbReference type="InterPro" id="IPR002912">
    <property type="entry name" value="ACT_dom"/>
</dbReference>
<comment type="cofactor">
    <cofactor evidence="7">
        <name>Mg(2+)</name>
        <dbReference type="ChEBI" id="CHEBI:18420"/>
    </cofactor>
</comment>
<dbReference type="HAMAP" id="MF_00277">
    <property type="entry name" value="PII_uridylyl_transf"/>
    <property type="match status" value="1"/>
</dbReference>
<dbReference type="GO" id="GO:0008081">
    <property type="term" value="F:phosphoric diester hydrolase activity"/>
    <property type="evidence" value="ECO:0007669"/>
    <property type="project" value="UniProtKB-UniRule"/>
</dbReference>
<evidence type="ECO:0000256" key="2">
    <source>
        <dbReference type="ARBA" id="ARBA00022695"/>
    </source>
</evidence>
<dbReference type="PANTHER" id="PTHR47320:SF1">
    <property type="entry name" value="BIFUNCTIONAL URIDYLYLTRANSFERASE_URIDYLYL-REMOVING ENZYME"/>
    <property type="match status" value="1"/>
</dbReference>
<evidence type="ECO:0000313" key="11">
    <source>
        <dbReference type="Proteomes" id="UP000476030"/>
    </source>
</evidence>
<dbReference type="InterPro" id="IPR013546">
    <property type="entry name" value="PII_UdlTrfase/GS_AdlTrfase"/>
</dbReference>
<dbReference type="InterPro" id="IPR003607">
    <property type="entry name" value="HD/PDEase_dom"/>
</dbReference>
<comment type="similarity">
    <text evidence="7">Belongs to the GlnD family.</text>
</comment>
<dbReference type="PROSITE" id="PS51831">
    <property type="entry name" value="HD"/>
    <property type="match status" value="1"/>
</dbReference>
<dbReference type="CDD" id="cd04900">
    <property type="entry name" value="ACT_UUR-like_1"/>
    <property type="match status" value="1"/>
</dbReference>
<evidence type="ECO:0000256" key="3">
    <source>
        <dbReference type="ARBA" id="ARBA00022737"/>
    </source>
</evidence>
<evidence type="ECO:0000256" key="6">
    <source>
        <dbReference type="ARBA" id="ARBA00023268"/>
    </source>
</evidence>
<dbReference type="SMART" id="SM00471">
    <property type="entry name" value="HDc"/>
    <property type="match status" value="1"/>
</dbReference>
<dbReference type="SUPFAM" id="SSF81301">
    <property type="entry name" value="Nucleotidyltransferase"/>
    <property type="match status" value="1"/>
</dbReference>
<reference evidence="10 11" key="1">
    <citation type="submission" date="2019-12" db="EMBL/GenBank/DDBJ databases">
        <title>Snethiella sp. nov. sp. isolated from sea sand.</title>
        <authorList>
            <person name="Kim J."/>
            <person name="Jeong S.E."/>
            <person name="Jung H.S."/>
            <person name="Jeon C.O."/>
        </authorList>
    </citation>
    <scope>NUCLEOTIDE SEQUENCE [LARGE SCALE GENOMIC DNA]</scope>
    <source>
        <strain evidence="10 11">DP05</strain>
    </source>
</reference>
<keyword evidence="5 7" id="KW-0460">Magnesium</keyword>
<keyword evidence="2 7" id="KW-0548">Nucleotidyltransferase</keyword>
<feature type="domain" description="HD" evidence="9">
    <location>
        <begin position="487"/>
        <end position="609"/>
    </location>
</feature>
<dbReference type="Gene3D" id="3.30.70.260">
    <property type="match status" value="1"/>
</dbReference>
<evidence type="ECO:0000313" key="10">
    <source>
        <dbReference type="EMBL" id="MZR29570.1"/>
    </source>
</evidence>
<dbReference type="InterPro" id="IPR002934">
    <property type="entry name" value="Polymerase_NTP_transf_dom"/>
</dbReference>
<dbReference type="Pfam" id="PF01909">
    <property type="entry name" value="NTP_transf_2"/>
    <property type="match status" value="1"/>
</dbReference>
<dbReference type="EMBL" id="WTUW01000001">
    <property type="protein sequence ID" value="MZR29570.1"/>
    <property type="molecule type" value="Genomic_DNA"/>
</dbReference>
<evidence type="ECO:0000259" key="9">
    <source>
        <dbReference type="PROSITE" id="PS51831"/>
    </source>
</evidence>
<feature type="domain" description="ACT" evidence="8">
    <location>
        <begin position="840"/>
        <end position="920"/>
    </location>
</feature>
<evidence type="ECO:0000256" key="7">
    <source>
        <dbReference type="HAMAP-Rule" id="MF_00277"/>
    </source>
</evidence>
<comment type="catalytic activity">
    <reaction evidence="7">
        <text>[protein-PII]-uridylyl-L-tyrosine + H2O = [protein-PII]-L-tyrosine + UMP + H(+)</text>
        <dbReference type="Rhea" id="RHEA:48600"/>
        <dbReference type="Rhea" id="RHEA-COMP:12147"/>
        <dbReference type="Rhea" id="RHEA-COMP:12148"/>
        <dbReference type="ChEBI" id="CHEBI:15377"/>
        <dbReference type="ChEBI" id="CHEBI:15378"/>
        <dbReference type="ChEBI" id="CHEBI:46858"/>
        <dbReference type="ChEBI" id="CHEBI:57865"/>
        <dbReference type="ChEBI" id="CHEBI:90602"/>
    </reaction>
</comment>
<keyword evidence="4 7" id="KW-0378">Hydrolase</keyword>
<evidence type="ECO:0000256" key="5">
    <source>
        <dbReference type="ARBA" id="ARBA00022842"/>
    </source>
</evidence>
<proteinExistence type="inferred from homology"/>
<comment type="caution">
    <text evidence="7">Lacks conserved residue(s) required for the propagation of feature annotation.</text>
</comment>
<protein>
    <recommendedName>
        <fullName evidence="7">Bifunctional uridylyltransferase/uridylyl-removing enzyme</fullName>
        <shortName evidence="7">UTase/UR</shortName>
    </recommendedName>
    <alternativeName>
        <fullName evidence="7">Bifunctional [protein-PII] modification enzyme</fullName>
    </alternativeName>
    <alternativeName>
        <fullName evidence="7">Bifunctional nitrogen sensor protein</fullName>
    </alternativeName>
    <domain>
        <recommendedName>
            <fullName evidence="7">[Protein-PII] uridylyltransferase</fullName>
            <shortName evidence="7">PII uridylyltransferase</shortName>
            <shortName evidence="7">UTase</shortName>
            <ecNumber evidence="7">2.7.7.59</ecNumber>
        </recommendedName>
    </domain>
    <domain>
        <recommendedName>
            <fullName evidence="7">[Protein-PII]-UMP uridylyl-removing enzyme</fullName>
            <shortName evidence="7">UR</shortName>
            <ecNumber evidence="7">3.1.4.-</ecNumber>
        </recommendedName>
    </domain>
</protein>
<feature type="region of interest" description="Uridylyltransferase" evidence="7">
    <location>
        <begin position="1"/>
        <end position="371"/>
    </location>
</feature>
<dbReference type="SUPFAM" id="SSF81891">
    <property type="entry name" value="Poly A polymerase C-terminal region-like"/>
    <property type="match status" value="1"/>
</dbReference>
<comment type="caution">
    <text evidence="10">The sequence shown here is derived from an EMBL/GenBank/DDBJ whole genome shotgun (WGS) entry which is preliminary data.</text>
</comment>
<keyword evidence="11" id="KW-1185">Reference proteome</keyword>
<dbReference type="PIRSF" id="PIRSF006288">
    <property type="entry name" value="PII_uridyltransf"/>
    <property type="match status" value="1"/>
</dbReference>
<dbReference type="InterPro" id="IPR045865">
    <property type="entry name" value="ACT-like_dom_sf"/>
</dbReference>
<dbReference type="RefSeq" id="WP_161314029.1">
    <property type="nucleotide sequence ID" value="NZ_WTUW01000001.1"/>
</dbReference>
<dbReference type="CDD" id="cd05401">
    <property type="entry name" value="NT_GlnE_GlnD_like"/>
    <property type="match status" value="1"/>
</dbReference>
<comment type="function">
    <text evidence="7">Modifies, by uridylylation and deuridylylation, the PII regulatory proteins (GlnB and homologs), in response to the nitrogen status of the cell that GlnD senses through the glutamine level. Under low glutamine levels, catalyzes the conversion of the PII proteins and UTP to PII-UMP and PPi, while under higher glutamine levels, GlnD hydrolyzes PII-UMP to PII and UMP (deuridylylation). Thus, controls uridylylation state and activity of the PII proteins, and plays an important role in the regulation of nitrogen metabolism.</text>
</comment>
<dbReference type="Gene3D" id="1.10.110.30">
    <property type="match status" value="1"/>
</dbReference>
<dbReference type="GO" id="GO:0008773">
    <property type="term" value="F:[protein-PII] uridylyltransferase activity"/>
    <property type="evidence" value="ECO:0007669"/>
    <property type="project" value="UniProtKB-UniRule"/>
</dbReference>
<dbReference type="PANTHER" id="PTHR47320">
    <property type="entry name" value="BIFUNCTIONAL URIDYLYLTRANSFERASE/URIDYLYL-REMOVING ENZYME"/>
    <property type="match status" value="1"/>
</dbReference>
<dbReference type="PROSITE" id="PS51671">
    <property type="entry name" value="ACT"/>
    <property type="match status" value="2"/>
</dbReference>
<evidence type="ECO:0000256" key="4">
    <source>
        <dbReference type="ARBA" id="ARBA00022801"/>
    </source>
</evidence>
<dbReference type="GO" id="GO:0006808">
    <property type="term" value="P:regulation of nitrogen utilization"/>
    <property type="evidence" value="ECO:0007669"/>
    <property type="project" value="UniProtKB-UniRule"/>
</dbReference>
<name>A0A6L8W5C2_9PROT</name>
<dbReference type="Pfam" id="PF24931">
    <property type="entry name" value="ACT_ACR9_3rd"/>
    <property type="match status" value="1"/>
</dbReference>
<keyword evidence="6 7" id="KW-0511">Multifunctional enzyme</keyword>
<sequence>MEKIPNRKEIIDRRALVLSIAEIVEKHNPDSFEFRQEILKLFKKSLDHGSKVVQARFMHSNKGRTMMYAQCFLVDQLIRAIYDVATQYIYRLSNPTPEEKLSLVAVGGYGRGELAPYSDVDLLFLFPYKQTPWCEQVIEFVLYMLWDLGLKVGHSTRTANECVRLAKKDATIQTALLEARYVWGDQELFNEMYRKYMKEVVSGRSREFIEAKLQERKERHERFGNSRYVVEPNIKEGKGGLRDLQTLFWIAKFLHGTTDISKLVKLGVFTEKERRRFTKASNFLRSVRCHLHYLTGRPEERITFDVQTELARRLQYKDHAGTSGVERFMKHYFLVAKDVGDLTRIFCASLEAEQQKKSRLPIPRLGLAIRKLKGYVVESGRINVAHDDSFKQDPTRMLELFHLAQEKGLDVHPNALRLIRQDLKLINRSLRNDEKANQLFLDMMTSRKDPETTLRRLNEAGVFGRFVPDFGRVVAQMQHDMYHVYTVDEHTIRAIGIISQIEDGALKEEHPLSHNIMPKIVSRNVLYCAVLIHDIAKGRGGDHSILGADVAERLCPRLGLSPSETETVAWLVRYHLAFSAFAFKRDISDPKTIEDFVKIVQSPERLRLLLVLTVADIRAVGPNVWNGWKGQLLRELYYATENALTGGHISEGRAERAKHYQEELRELLKNWKEEEIETHISRFYQSYWIGSSSEDRIVHATLMQKADKEGALFTIEAKSDPFRSITEVIVYTADHPGLFSRITGAMSVSGANIVDAKIHTTTDGMALDTFCIQDSEGKVYDQRGRMKKLRQTIEETLQGTRKPHLEIVELRESSLPSRTEVFTVHPAVILDNKASNTHTVIEVRGRDRPGLLAKLTRTLFTLSLSISSAHIATYGERAVDVFYVKDSFGLKITNKVKLANIEKRLLLALNEDMEPKKKGSRAKKVASSGS</sequence>
<dbReference type="EC" id="3.1.4.-" evidence="7"/>
<dbReference type="NCBIfam" id="NF003467">
    <property type="entry name" value="PRK05092.1"/>
    <property type="match status" value="1"/>
</dbReference>
<dbReference type="Proteomes" id="UP000476030">
    <property type="component" value="Unassembled WGS sequence"/>
</dbReference>
<dbReference type="Gene3D" id="1.20.120.330">
    <property type="entry name" value="Nucleotidyltransferases domain 2"/>
    <property type="match status" value="1"/>
</dbReference>
<accession>A0A6L8W5C2</accession>
<dbReference type="AlphaFoldDB" id="A0A6L8W5C2"/>
<comment type="catalytic activity">
    <reaction evidence="7">
        <text>[protein-PII]-L-tyrosine + UTP = [protein-PII]-uridylyl-L-tyrosine + diphosphate</text>
        <dbReference type="Rhea" id="RHEA:13673"/>
        <dbReference type="Rhea" id="RHEA-COMP:12147"/>
        <dbReference type="Rhea" id="RHEA-COMP:12148"/>
        <dbReference type="ChEBI" id="CHEBI:33019"/>
        <dbReference type="ChEBI" id="CHEBI:46398"/>
        <dbReference type="ChEBI" id="CHEBI:46858"/>
        <dbReference type="ChEBI" id="CHEBI:90602"/>
        <dbReference type="EC" id="2.7.7.59"/>
    </reaction>
</comment>
<evidence type="ECO:0000256" key="1">
    <source>
        <dbReference type="ARBA" id="ARBA00022679"/>
    </source>
</evidence>
<dbReference type="EC" id="2.7.7.59" evidence="7"/>
<comment type="activity regulation">
    <text evidence="7">Uridylyltransferase (UTase) activity is inhibited by glutamine, while glutamine activates uridylyl-removing (UR) activity.</text>
</comment>
<organism evidence="10 11">
    <name type="scientific">Sneathiella litorea</name>
    <dbReference type="NCBI Taxonomy" id="2606216"/>
    <lineage>
        <taxon>Bacteria</taxon>
        <taxon>Pseudomonadati</taxon>
        <taxon>Pseudomonadota</taxon>
        <taxon>Alphaproteobacteria</taxon>
        <taxon>Sneathiellales</taxon>
        <taxon>Sneathiellaceae</taxon>
        <taxon>Sneathiella</taxon>
    </lineage>
</organism>
<dbReference type="CDD" id="cd04899">
    <property type="entry name" value="ACT_ACR-UUR-like_2"/>
    <property type="match status" value="1"/>
</dbReference>
<dbReference type="SUPFAM" id="SSF81593">
    <property type="entry name" value="Nucleotidyltransferase substrate binding subunit/domain"/>
    <property type="match status" value="1"/>
</dbReference>
<dbReference type="InterPro" id="IPR006674">
    <property type="entry name" value="HD_domain"/>
</dbReference>
<comment type="domain">
    <text evidence="7">Has four distinct domains: an N-terminal nucleotidyltransferase (NT) domain responsible for UTase activity, a central HD domain that encodes UR activity, and two C-terminal ACT domains that seem to have a role in glutamine sensing.</text>
</comment>
<evidence type="ECO:0000259" key="8">
    <source>
        <dbReference type="PROSITE" id="PS51671"/>
    </source>
</evidence>
<dbReference type="InterPro" id="IPR043519">
    <property type="entry name" value="NT_sf"/>
</dbReference>
<dbReference type="Pfam" id="PF08335">
    <property type="entry name" value="GlnD_UR_UTase"/>
    <property type="match status" value="1"/>
</dbReference>